<dbReference type="GO" id="GO:0008974">
    <property type="term" value="F:phosphoribulokinase activity"/>
    <property type="evidence" value="ECO:0007669"/>
    <property type="project" value="UniProtKB-EC"/>
</dbReference>
<keyword evidence="7" id="KW-0547">Nucleotide-binding</keyword>
<keyword evidence="4" id="KW-0602">Photosynthesis</keyword>
<comment type="catalytic activity">
    <reaction evidence="11">
        <text>D-ribulose 5-phosphate + ATP = D-ribulose 1,5-bisphosphate + ADP + H(+)</text>
        <dbReference type="Rhea" id="RHEA:19365"/>
        <dbReference type="ChEBI" id="CHEBI:15378"/>
        <dbReference type="ChEBI" id="CHEBI:30616"/>
        <dbReference type="ChEBI" id="CHEBI:57870"/>
        <dbReference type="ChEBI" id="CHEBI:58121"/>
        <dbReference type="ChEBI" id="CHEBI:456216"/>
        <dbReference type="EC" id="2.7.1.19"/>
    </reaction>
</comment>
<evidence type="ECO:0000259" key="12">
    <source>
        <dbReference type="Pfam" id="PF00485"/>
    </source>
</evidence>
<dbReference type="NCBIfam" id="NF005655">
    <property type="entry name" value="PRK07429.1"/>
    <property type="match status" value="1"/>
</dbReference>
<accession>A0A0W8F2W3</accession>
<evidence type="ECO:0000256" key="2">
    <source>
        <dbReference type="ARBA" id="ARBA00009719"/>
    </source>
</evidence>
<dbReference type="EMBL" id="LNQE01001582">
    <property type="protein sequence ID" value="KUG15149.1"/>
    <property type="molecule type" value="Genomic_DNA"/>
</dbReference>
<reference evidence="13" key="1">
    <citation type="journal article" date="2015" name="Proc. Natl. Acad. Sci. U.S.A.">
        <title>Networks of energetic and metabolic interactions define dynamics in microbial communities.</title>
        <authorList>
            <person name="Embree M."/>
            <person name="Liu J.K."/>
            <person name="Al-Bassam M.M."/>
            <person name="Zengler K."/>
        </authorList>
    </citation>
    <scope>NUCLEOTIDE SEQUENCE</scope>
</reference>
<name>A0A0W8F2W3_9ZZZZ</name>
<evidence type="ECO:0000256" key="8">
    <source>
        <dbReference type="ARBA" id="ARBA00022777"/>
    </source>
</evidence>
<protein>
    <recommendedName>
        <fullName evidence="3">phosphoribulokinase</fullName>
        <ecNumber evidence="3">2.7.1.19</ecNumber>
    </recommendedName>
    <alternativeName>
        <fullName evidence="10">Phosphopentokinase</fullName>
    </alternativeName>
</protein>
<evidence type="ECO:0000256" key="4">
    <source>
        <dbReference type="ARBA" id="ARBA00022531"/>
    </source>
</evidence>
<organism evidence="13">
    <name type="scientific">hydrocarbon metagenome</name>
    <dbReference type="NCBI Taxonomy" id="938273"/>
    <lineage>
        <taxon>unclassified sequences</taxon>
        <taxon>metagenomes</taxon>
        <taxon>ecological metagenomes</taxon>
    </lineage>
</organism>
<evidence type="ECO:0000256" key="3">
    <source>
        <dbReference type="ARBA" id="ARBA00012042"/>
    </source>
</evidence>
<evidence type="ECO:0000256" key="10">
    <source>
        <dbReference type="ARBA" id="ARBA00031382"/>
    </source>
</evidence>
<dbReference type="InterPro" id="IPR027417">
    <property type="entry name" value="P-loop_NTPase"/>
</dbReference>
<dbReference type="Gene3D" id="3.40.50.300">
    <property type="entry name" value="P-loop containing nucleotide triphosphate hydrolases"/>
    <property type="match status" value="1"/>
</dbReference>
<evidence type="ECO:0000256" key="9">
    <source>
        <dbReference type="ARBA" id="ARBA00022840"/>
    </source>
</evidence>
<evidence type="ECO:0000256" key="6">
    <source>
        <dbReference type="ARBA" id="ARBA00022679"/>
    </source>
</evidence>
<evidence type="ECO:0000313" key="13">
    <source>
        <dbReference type="EMBL" id="KUG15149.1"/>
    </source>
</evidence>
<keyword evidence="8 13" id="KW-0418">Kinase</keyword>
<dbReference type="AlphaFoldDB" id="A0A0W8F2W3"/>
<dbReference type="GO" id="GO:0005524">
    <property type="term" value="F:ATP binding"/>
    <property type="evidence" value="ECO:0007669"/>
    <property type="project" value="UniProtKB-KW"/>
</dbReference>
<comment type="pathway">
    <text evidence="1">Carbohydrate biosynthesis; Calvin cycle.</text>
</comment>
<feature type="domain" description="Phosphoribulokinase/uridine kinase" evidence="12">
    <location>
        <begin position="19"/>
        <end position="193"/>
    </location>
</feature>
<dbReference type="InterPro" id="IPR006083">
    <property type="entry name" value="PRK/URK"/>
</dbReference>
<dbReference type="InterPro" id="IPR006082">
    <property type="entry name" value="PRK"/>
</dbReference>
<dbReference type="GO" id="GO:0019253">
    <property type="term" value="P:reductive pentose-phosphate cycle"/>
    <property type="evidence" value="ECO:0007669"/>
    <property type="project" value="UniProtKB-KW"/>
</dbReference>
<comment type="similarity">
    <text evidence="2">Belongs to the phosphoribulokinase family.</text>
</comment>
<proteinExistence type="inferred from homology"/>
<keyword evidence="9" id="KW-0067">ATP-binding</keyword>
<keyword evidence="6 13" id="KW-0808">Transferase</keyword>
<dbReference type="Pfam" id="PF00485">
    <property type="entry name" value="PRK"/>
    <property type="match status" value="1"/>
</dbReference>
<keyword evidence="5" id="KW-0113">Calvin cycle</keyword>
<evidence type="ECO:0000256" key="11">
    <source>
        <dbReference type="ARBA" id="ARBA00047663"/>
    </source>
</evidence>
<comment type="caution">
    <text evidence="13">The sequence shown here is derived from an EMBL/GenBank/DDBJ whole genome shotgun (WGS) entry which is preliminary data.</text>
</comment>
<evidence type="ECO:0000256" key="7">
    <source>
        <dbReference type="ARBA" id="ARBA00022741"/>
    </source>
</evidence>
<dbReference type="EC" id="2.7.1.19" evidence="3"/>
<gene>
    <name evidence="13" type="ORF">ASZ90_015199</name>
</gene>
<evidence type="ECO:0000256" key="5">
    <source>
        <dbReference type="ARBA" id="ARBA00022567"/>
    </source>
</evidence>
<dbReference type="SUPFAM" id="SSF52540">
    <property type="entry name" value="P-loop containing nucleoside triphosphate hydrolases"/>
    <property type="match status" value="1"/>
</dbReference>
<dbReference type="PRINTS" id="PR00478">
    <property type="entry name" value="PHRIBLKINASE"/>
</dbReference>
<dbReference type="PANTHER" id="PTHR10285">
    <property type="entry name" value="URIDINE KINASE"/>
    <property type="match status" value="1"/>
</dbReference>
<sequence length="317" mass="35916">MNGSELFRDTVAARSGVYVIGVAGDSGSGKTSFTESIRHLFGDRLVSTITLDDYHILDRKQRKEKDITPLAPEANDLAGLAEDLVAIRQGKPIEKMVYDHSRGILTGPVRFTPAKIVILEGLHTLFSPRIRESLDFSLYVDPADDVKKEWKLKRDMQKRGYSEREVMEEIRRRQQDYERYIAPQKEYADAVIRIEFSQYGRDLGWLKNIYRTTLSQIPVRKSHPDAGLTLDLVPLLSLEADRFSVSFARETTGEREMAALTFDGEYDCHFISGLMGLFSGDARICLPRLPGSRSLLTPPDIVKVLLAWRIIQDIIAP</sequence>
<evidence type="ECO:0000256" key="1">
    <source>
        <dbReference type="ARBA" id="ARBA00005215"/>
    </source>
</evidence>